<evidence type="ECO:0000259" key="2">
    <source>
        <dbReference type="Pfam" id="PF04909"/>
    </source>
</evidence>
<comment type="caution">
    <text evidence="3">The sequence shown here is derived from an EMBL/GenBank/DDBJ whole genome shotgun (WGS) entry which is preliminary data.</text>
</comment>
<dbReference type="EMBL" id="BMIB01000001">
    <property type="protein sequence ID" value="GGH57505.1"/>
    <property type="molecule type" value="Genomic_DNA"/>
</dbReference>
<dbReference type="InterPro" id="IPR006680">
    <property type="entry name" value="Amidohydro-rel"/>
</dbReference>
<dbReference type="InterPro" id="IPR052350">
    <property type="entry name" value="Metallo-dep_Lactonases"/>
</dbReference>
<sequence length="278" mass="31999">MSLRIDAHQHFWQFDPVRDSWITDDMKVIQRDFLAKDLHPVLEANGFDGCVLVQADQSEAQNDFMLQQAANAPFIKGIVGWVDLQSPDVQQRLEYYRQFPLIKGFRHVLQGEADRQLMLRPAFMKGIAALQSHPYTYDILIFPDQLPYIPQLVEAFPHLRFVIDHIAKPLIKKGEVADWKKDMEAVARYPNVYCKVSGMVTEADWQRWTEADFTPYLDVVTGAFGMQRLLYGSDWPVCLVAGSYERMLGIVQAYYARFSAEEQAAFFGGNATRFYQLA</sequence>
<keyword evidence="4" id="KW-1185">Reference proteome</keyword>
<dbReference type="GO" id="GO:0016787">
    <property type="term" value="F:hydrolase activity"/>
    <property type="evidence" value="ECO:0007669"/>
    <property type="project" value="InterPro"/>
</dbReference>
<reference evidence="3" key="1">
    <citation type="journal article" date="2014" name="Int. J. Syst. Evol. Microbiol.">
        <title>Complete genome sequence of Corynebacterium casei LMG S-19264T (=DSM 44701T), isolated from a smear-ripened cheese.</title>
        <authorList>
            <consortium name="US DOE Joint Genome Institute (JGI-PGF)"/>
            <person name="Walter F."/>
            <person name="Albersmeier A."/>
            <person name="Kalinowski J."/>
            <person name="Ruckert C."/>
        </authorList>
    </citation>
    <scope>NUCLEOTIDE SEQUENCE</scope>
    <source>
        <strain evidence="3">CGMCC 1.15290</strain>
    </source>
</reference>
<name>A0A917MQB5_9BACT</name>
<dbReference type="AlphaFoldDB" id="A0A917MQB5"/>
<feature type="domain" description="Amidohydrolase-related" evidence="2">
    <location>
        <begin position="5"/>
        <end position="277"/>
    </location>
</feature>
<dbReference type="Gene3D" id="3.20.20.140">
    <property type="entry name" value="Metal-dependent hydrolases"/>
    <property type="match status" value="1"/>
</dbReference>
<evidence type="ECO:0000313" key="3">
    <source>
        <dbReference type="EMBL" id="GGH57505.1"/>
    </source>
</evidence>
<dbReference type="PANTHER" id="PTHR43569">
    <property type="entry name" value="AMIDOHYDROLASE"/>
    <property type="match status" value="1"/>
</dbReference>
<proteinExistence type="inferred from homology"/>
<dbReference type="Pfam" id="PF04909">
    <property type="entry name" value="Amidohydro_2"/>
    <property type="match status" value="1"/>
</dbReference>
<accession>A0A917MQB5</accession>
<dbReference type="RefSeq" id="WP_188949866.1">
    <property type="nucleotide sequence ID" value="NZ_BMIB01000001.1"/>
</dbReference>
<organism evidence="3 4">
    <name type="scientific">Filimonas zeae</name>
    <dbReference type="NCBI Taxonomy" id="1737353"/>
    <lineage>
        <taxon>Bacteria</taxon>
        <taxon>Pseudomonadati</taxon>
        <taxon>Bacteroidota</taxon>
        <taxon>Chitinophagia</taxon>
        <taxon>Chitinophagales</taxon>
        <taxon>Chitinophagaceae</taxon>
        <taxon>Filimonas</taxon>
    </lineage>
</organism>
<comment type="similarity">
    <text evidence="1">Belongs to the metallo-dependent hydrolases superfamily.</text>
</comment>
<dbReference type="SUPFAM" id="SSF51556">
    <property type="entry name" value="Metallo-dependent hydrolases"/>
    <property type="match status" value="1"/>
</dbReference>
<gene>
    <name evidence="3" type="ORF">GCM10011379_02270</name>
</gene>
<evidence type="ECO:0000256" key="1">
    <source>
        <dbReference type="ARBA" id="ARBA00038310"/>
    </source>
</evidence>
<dbReference type="InterPro" id="IPR032466">
    <property type="entry name" value="Metal_Hydrolase"/>
</dbReference>
<protein>
    <submittedName>
        <fullName evidence="3">Amidohydrolase</fullName>
    </submittedName>
</protein>
<reference evidence="3" key="2">
    <citation type="submission" date="2020-09" db="EMBL/GenBank/DDBJ databases">
        <authorList>
            <person name="Sun Q."/>
            <person name="Zhou Y."/>
        </authorList>
    </citation>
    <scope>NUCLEOTIDE SEQUENCE</scope>
    <source>
        <strain evidence="3">CGMCC 1.15290</strain>
    </source>
</reference>
<dbReference type="Proteomes" id="UP000627292">
    <property type="component" value="Unassembled WGS sequence"/>
</dbReference>
<dbReference type="PANTHER" id="PTHR43569:SF2">
    <property type="entry name" value="AMIDOHYDROLASE-RELATED DOMAIN-CONTAINING PROTEIN"/>
    <property type="match status" value="1"/>
</dbReference>
<evidence type="ECO:0000313" key="4">
    <source>
        <dbReference type="Proteomes" id="UP000627292"/>
    </source>
</evidence>